<dbReference type="GO" id="GO:0000981">
    <property type="term" value="F:DNA-binding transcription factor activity, RNA polymerase II-specific"/>
    <property type="evidence" value="ECO:0007669"/>
    <property type="project" value="InterPro"/>
</dbReference>
<dbReference type="Gene3D" id="4.10.240.10">
    <property type="entry name" value="Zn(2)-C6 fungal-type DNA-binding domain"/>
    <property type="match status" value="1"/>
</dbReference>
<dbReference type="Pfam" id="PF00172">
    <property type="entry name" value="Zn_clus"/>
    <property type="match status" value="1"/>
</dbReference>
<feature type="compositionally biased region" description="Low complexity" evidence="6">
    <location>
        <begin position="61"/>
        <end position="77"/>
    </location>
</feature>
<dbReference type="CDD" id="cd00067">
    <property type="entry name" value="GAL4"/>
    <property type="match status" value="1"/>
</dbReference>
<evidence type="ECO:0000313" key="9">
    <source>
        <dbReference type="Proteomes" id="UP000019478"/>
    </source>
</evidence>
<dbReference type="SMART" id="SM00066">
    <property type="entry name" value="GAL4"/>
    <property type="match status" value="1"/>
</dbReference>
<comment type="subcellular location">
    <subcellularLocation>
        <location evidence="1">Nucleus</location>
    </subcellularLocation>
</comment>
<evidence type="ECO:0000256" key="2">
    <source>
        <dbReference type="ARBA" id="ARBA00023015"/>
    </source>
</evidence>
<accession>W9YFG6</accession>
<keyword evidence="5" id="KW-0539">Nucleus</keyword>
<keyword evidence="9" id="KW-1185">Reference proteome</keyword>
<feature type="domain" description="Zn(2)-C6 fungal-type" evidence="7">
    <location>
        <begin position="15"/>
        <end position="45"/>
    </location>
</feature>
<dbReference type="GeneID" id="19171432"/>
<feature type="region of interest" description="Disordered" evidence="6">
    <location>
        <begin position="53"/>
        <end position="121"/>
    </location>
</feature>
<dbReference type="Proteomes" id="UP000019478">
    <property type="component" value="Unassembled WGS sequence"/>
</dbReference>
<reference evidence="8 9" key="1">
    <citation type="submission" date="2013-03" db="EMBL/GenBank/DDBJ databases">
        <title>The Genome Sequence of Capronia epimyces CBS 606.96.</title>
        <authorList>
            <consortium name="The Broad Institute Genomics Platform"/>
            <person name="Cuomo C."/>
            <person name="de Hoog S."/>
            <person name="Gorbushina A."/>
            <person name="Walker B."/>
            <person name="Young S.K."/>
            <person name="Zeng Q."/>
            <person name="Gargeya S."/>
            <person name="Fitzgerald M."/>
            <person name="Haas B."/>
            <person name="Abouelleil A."/>
            <person name="Allen A.W."/>
            <person name="Alvarado L."/>
            <person name="Arachchi H.M."/>
            <person name="Berlin A.M."/>
            <person name="Chapman S.B."/>
            <person name="Gainer-Dewar J."/>
            <person name="Goldberg J."/>
            <person name="Griggs A."/>
            <person name="Gujja S."/>
            <person name="Hansen M."/>
            <person name="Howarth C."/>
            <person name="Imamovic A."/>
            <person name="Ireland A."/>
            <person name="Larimer J."/>
            <person name="McCowan C."/>
            <person name="Murphy C."/>
            <person name="Pearson M."/>
            <person name="Poon T.W."/>
            <person name="Priest M."/>
            <person name="Roberts A."/>
            <person name="Saif S."/>
            <person name="Shea T."/>
            <person name="Sisk P."/>
            <person name="Sykes S."/>
            <person name="Wortman J."/>
            <person name="Nusbaum C."/>
            <person name="Birren B."/>
        </authorList>
    </citation>
    <scope>NUCLEOTIDE SEQUENCE [LARGE SCALE GENOMIC DNA]</scope>
    <source>
        <strain evidence="8 9">CBS 606.96</strain>
    </source>
</reference>
<dbReference type="RefSeq" id="XP_007735632.1">
    <property type="nucleotide sequence ID" value="XM_007737442.1"/>
</dbReference>
<protein>
    <recommendedName>
        <fullName evidence="7">Zn(2)-C6 fungal-type domain-containing protein</fullName>
    </recommendedName>
</protein>
<dbReference type="PANTHER" id="PTHR37534:SF46">
    <property type="entry name" value="ZN(II)2CYS6 TRANSCRIPTION FACTOR (EUROFUNG)"/>
    <property type="match status" value="1"/>
</dbReference>
<dbReference type="PROSITE" id="PS00463">
    <property type="entry name" value="ZN2_CY6_FUNGAL_1"/>
    <property type="match status" value="1"/>
</dbReference>
<dbReference type="EMBL" id="AMGY01000006">
    <property type="protein sequence ID" value="EXJ81044.1"/>
    <property type="molecule type" value="Genomic_DNA"/>
</dbReference>
<organism evidence="8 9">
    <name type="scientific">Capronia epimyces CBS 606.96</name>
    <dbReference type="NCBI Taxonomy" id="1182542"/>
    <lineage>
        <taxon>Eukaryota</taxon>
        <taxon>Fungi</taxon>
        <taxon>Dikarya</taxon>
        <taxon>Ascomycota</taxon>
        <taxon>Pezizomycotina</taxon>
        <taxon>Eurotiomycetes</taxon>
        <taxon>Chaetothyriomycetidae</taxon>
        <taxon>Chaetothyriales</taxon>
        <taxon>Herpotrichiellaceae</taxon>
        <taxon>Capronia</taxon>
    </lineage>
</organism>
<dbReference type="GO" id="GO:0008270">
    <property type="term" value="F:zinc ion binding"/>
    <property type="evidence" value="ECO:0007669"/>
    <property type="project" value="InterPro"/>
</dbReference>
<dbReference type="GO" id="GO:0003677">
    <property type="term" value="F:DNA binding"/>
    <property type="evidence" value="ECO:0007669"/>
    <property type="project" value="UniProtKB-KW"/>
</dbReference>
<evidence type="ECO:0000256" key="6">
    <source>
        <dbReference type="SAM" id="MobiDB-lite"/>
    </source>
</evidence>
<evidence type="ECO:0000256" key="5">
    <source>
        <dbReference type="ARBA" id="ARBA00023242"/>
    </source>
</evidence>
<dbReference type="Pfam" id="PF11951">
    <property type="entry name" value="Fungal_trans_2"/>
    <property type="match status" value="1"/>
</dbReference>
<evidence type="ECO:0000313" key="8">
    <source>
        <dbReference type="EMBL" id="EXJ81044.1"/>
    </source>
</evidence>
<evidence type="ECO:0000256" key="1">
    <source>
        <dbReference type="ARBA" id="ARBA00004123"/>
    </source>
</evidence>
<proteinExistence type="predicted"/>
<dbReference type="PROSITE" id="PS50048">
    <property type="entry name" value="ZN2_CY6_FUNGAL_2"/>
    <property type="match status" value="1"/>
</dbReference>
<dbReference type="InterPro" id="IPR001138">
    <property type="entry name" value="Zn2Cys6_DnaBD"/>
</dbReference>
<keyword evidence="2" id="KW-0805">Transcription regulation</keyword>
<dbReference type="InterPro" id="IPR021858">
    <property type="entry name" value="Fun_TF"/>
</dbReference>
<dbReference type="STRING" id="1182542.W9YFG6"/>
<evidence type="ECO:0000256" key="4">
    <source>
        <dbReference type="ARBA" id="ARBA00023163"/>
    </source>
</evidence>
<dbReference type="HOGENOM" id="CLU_018449_1_1_1"/>
<keyword evidence="4" id="KW-0804">Transcription</keyword>
<dbReference type="eggNOG" id="ENOG502QVSW">
    <property type="taxonomic scope" value="Eukaryota"/>
</dbReference>
<comment type="caution">
    <text evidence="8">The sequence shown here is derived from an EMBL/GenBank/DDBJ whole genome shotgun (WGS) entry which is preliminary data.</text>
</comment>
<evidence type="ECO:0000256" key="3">
    <source>
        <dbReference type="ARBA" id="ARBA00023125"/>
    </source>
</evidence>
<dbReference type="InterPro" id="IPR036864">
    <property type="entry name" value="Zn2-C6_fun-type_DNA-bd_sf"/>
</dbReference>
<keyword evidence="3" id="KW-0238">DNA-binding</keyword>
<evidence type="ECO:0000259" key="7">
    <source>
        <dbReference type="PROSITE" id="PS50048"/>
    </source>
</evidence>
<dbReference type="SUPFAM" id="SSF57701">
    <property type="entry name" value="Zn2/Cys6 DNA-binding domain"/>
    <property type="match status" value="1"/>
</dbReference>
<dbReference type="GO" id="GO:0005634">
    <property type="term" value="C:nucleus"/>
    <property type="evidence" value="ECO:0007669"/>
    <property type="project" value="UniProtKB-SubCell"/>
</dbReference>
<gene>
    <name evidence="8" type="ORF">A1O3_07332</name>
</gene>
<dbReference type="OrthoDB" id="4151391at2759"/>
<dbReference type="PANTHER" id="PTHR37534">
    <property type="entry name" value="TRANSCRIPTIONAL ACTIVATOR PROTEIN UGA3"/>
    <property type="match status" value="1"/>
</dbReference>
<sequence length="596" mass="66436">MAGRDQERAGRSRNGCWTCRDKKVKCDEARPECQRCTRLALHCDYSYRPRKRYTRRHPPKAQAQAAADDTRSATASASIDPVTPSTTQGQEPAPVEHAAPATPVPWHTLPPTPRDGDGGHIETDCSYDPLLVEGLSPSCLSIVGPAEREAIDCYRTVIGGTVDSKDAQYSMPTIIWGIAKSRPMVLHMICALGSLQLSYQATSQTEELGHQLRVAGARHYGTSMRLLAHAIHDTSESSLLDATLATLWLMIIYEQKFGDGWGEGLNTHLIGAASVLRSRLGNLKTLHALPDRDEEFITRSSFLDQSPVNRWGISPFSGRLIVWISFLDAGAAFFGFGGDFNQSLGEVMGGLAEDPTVSRLRGFACIHRYSALTSSTIWGAAYPQEQLLEDLENRESFYFYGQIGQLRFIISQLAAAHRAQDDEATFGDLAQNAARALRVVGEKYSELVEVAPRLDFRSATGREKRFISNLRFIIPYYHAVVTCYFRITRRHSPPETGQLDALQQIMVLAYRAYADEGDDAMARIAWPLFIAALETTDLVHRDWILTRFSRLRQRGENYRRAYAVLLRASQAEDADGVPRQSYLDVLAESNIDKFVI</sequence>
<name>W9YFG6_9EURO</name>
<dbReference type="AlphaFoldDB" id="W9YFG6"/>